<feature type="compositionally biased region" description="Polar residues" evidence="1">
    <location>
        <begin position="553"/>
        <end position="576"/>
    </location>
</feature>
<dbReference type="EMBL" id="CAKOGP040002003">
    <property type="protein sequence ID" value="CAJ1959536.1"/>
    <property type="molecule type" value="Genomic_DNA"/>
</dbReference>
<feature type="compositionally biased region" description="Basic and acidic residues" evidence="1">
    <location>
        <begin position="30"/>
        <end position="44"/>
    </location>
</feature>
<reference evidence="3" key="1">
    <citation type="submission" date="2023-08" db="EMBL/GenBank/DDBJ databases">
        <authorList>
            <person name="Audoor S."/>
            <person name="Bilcke G."/>
        </authorList>
    </citation>
    <scope>NUCLEOTIDE SEQUENCE</scope>
</reference>
<evidence type="ECO:0000256" key="2">
    <source>
        <dbReference type="SAM" id="Phobius"/>
    </source>
</evidence>
<feature type="region of interest" description="Disordered" evidence="1">
    <location>
        <begin position="394"/>
        <end position="498"/>
    </location>
</feature>
<comment type="caution">
    <text evidence="3">The sequence shown here is derived from an EMBL/GenBank/DDBJ whole genome shotgun (WGS) entry which is preliminary data.</text>
</comment>
<name>A0AAD2G172_9STRA</name>
<evidence type="ECO:0000313" key="3">
    <source>
        <dbReference type="EMBL" id="CAJ1959536.1"/>
    </source>
</evidence>
<feature type="compositionally biased region" description="Low complexity" evidence="1">
    <location>
        <begin position="19"/>
        <end position="28"/>
    </location>
</feature>
<accession>A0AAD2G172</accession>
<feature type="region of interest" description="Disordered" evidence="1">
    <location>
        <begin position="1"/>
        <end position="91"/>
    </location>
</feature>
<dbReference type="AlphaFoldDB" id="A0AAD2G172"/>
<keyword evidence="4" id="KW-1185">Reference proteome</keyword>
<keyword evidence="2" id="KW-0812">Transmembrane</keyword>
<feature type="transmembrane region" description="Helical" evidence="2">
    <location>
        <begin position="149"/>
        <end position="172"/>
    </location>
</feature>
<feature type="compositionally biased region" description="Low complexity" evidence="1">
    <location>
        <begin position="434"/>
        <end position="448"/>
    </location>
</feature>
<feature type="compositionally biased region" description="Low complexity" evidence="1">
    <location>
        <begin position="400"/>
        <end position="427"/>
    </location>
</feature>
<feature type="compositionally biased region" description="Pro residues" evidence="1">
    <location>
        <begin position="466"/>
        <end position="478"/>
    </location>
</feature>
<sequence length="584" mass="63267">MMRISGSRKRPSSPPPPSSSSSSSYSDSDSNERQRHLSSEDNHHNERRRSRSGPPGHRRDNDRQKDEEEEDEHNDNYSISDEVDSFSTSSLPTVFKRNGVGGSMRDDLSEITNIFSPKKTIRYGVDDSDTDDDDSTIDSSYKWELSNRWCTIIILIGAIIAVSVGTALLIFVGASQELPDSSHVWQPNHEPPPGGNATTTMSAPPTFQPTPPPTKPMDATLFIRPIIEPPSKAECKSIAAGKEYYEALFQNENVDQPMKAYFAIDMDVMIRNQMAYGGRNFVNLVLPEIQMAIQKTLLPLLLGCSDNKKRRQRSLLVTEYPILNAKVIKLHKKSGLCVQTPVSCYKISVELMLSFIEMGPLGPIVGQITELFTEQTLVDHLGLEFIIQNTDTTDVRTLDSPPSNSPSLAPSESPSTKPTSMPSTVPTLAPITASPTQTPTKQPSKTPTMAPSSSPTRFPTEAPSSMPTPSPSLTPTPAPSLTASDRPTEIPSVGPSMVPSTVPSISIVPSNGPSTIDSQVPSINMMMVSNRPTIIADSSSMPSVKKPSSGPSFQATIMSESPTRSAAPSSFDPTIYSSVSSSSP</sequence>
<proteinExistence type="predicted"/>
<organism evidence="3 4">
    <name type="scientific">Cylindrotheca closterium</name>
    <dbReference type="NCBI Taxonomy" id="2856"/>
    <lineage>
        <taxon>Eukaryota</taxon>
        <taxon>Sar</taxon>
        <taxon>Stramenopiles</taxon>
        <taxon>Ochrophyta</taxon>
        <taxon>Bacillariophyta</taxon>
        <taxon>Bacillariophyceae</taxon>
        <taxon>Bacillariophycidae</taxon>
        <taxon>Bacillariales</taxon>
        <taxon>Bacillariaceae</taxon>
        <taxon>Cylindrotheca</taxon>
    </lineage>
</organism>
<feature type="compositionally biased region" description="Basic residues" evidence="1">
    <location>
        <begin position="1"/>
        <end position="11"/>
    </location>
</feature>
<gene>
    <name evidence="3" type="ORF">CYCCA115_LOCUS17957</name>
</gene>
<feature type="compositionally biased region" description="Basic and acidic residues" evidence="1">
    <location>
        <begin position="57"/>
        <end position="66"/>
    </location>
</feature>
<keyword evidence="2" id="KW-0472">Membrane</keyword>
<feature type="compositionally biased region" description="Low complexity" evidence="1">
    <location>
        <begin position="538"/>
        <end position="552"/>
    </location>
</feature>
<feature type="region of interest" description="Disordered" evidence="1">
    <location>
        <begin position="533"/>
        <end position="584"/>
    </location>
</feature>
<keyword evidence="2" id="KW-1133">Transmembrane helix</keyword>
<dbReference type="Proteomes" id="UP001295423">
    <property type="component" value="Unassembled WGS sequence"/>
</dbReference>
<evidence type="ECO:0000256" key="1">
    <source>
        <dbReference type="SAM" id="MobiDB-lite"/>
    </source>
</evidence>
<evidence type="ECO:0000313" key="4">
    <source>
        <dbReference type="Proteomes" id="UP001295423"/>
    </source>
</evidence>
<protein>
    <submittedName>
        <fullName evidence="3">Uncharacterized protein</fullName>
    </submittedName>
</protein>